<proteinExistence type="predicted"/>
<name>A0A0E9WFN4_ANGAN</name>
<accession>A0A0E9WFN4</accession>
<reference evidence="1" key="1">
    <citation type="submission" date="2014-11" db="EMBL/GenBank/DDBJ databases">
        <authorList>
            <person name="Amaro Gonzalez C."/>
        </authorList>
    </citation>
    <scope>NUCLEOTIDE SEQUENCE</scope>
</reference>
<protein>
    <submittedName>
        <fullName evidence="1">Uncharacterized protein</fullName>
    </submittedName>
</protein>
<reference evidence="1" key="2">
    <citation type="journal article" date="2015" name="Fish Shellfish Immunol.">
        <title>Early steps in the European eel (Anguilla anguilla)-Vibrio vulnificus interaction in the gills: Role of the RtxA13 toxin.</title>
        <authorList>
            <person name="Callol A."/>
            <person name="Pajuelo D."/>
            <person name="Ebbesson L."/>
            <person name="Teles M."/>
            <person name="MacKenzie S."/>
            <person name="Amaro C."/>
        </authorList>
    </citation>
    <scope>NUCLEOTIDE SEQUENCE</scope>
</reference>
<sequence>MCRSTESVCIVCGKGVTVHMNSMLTRPGVPFPLECVRVCSGKGATPVKAKYICEPQHEHINRFQD</sequence>
<dbReference type="EMBL" id="GBXM01019358">
    <property type="protein sequence ID" value="JAH89219.1"/>
    <property type="molecule type" value="Transcribed_RNA"/>
</dbReference>
<organism evidence="1">
    <name type="scientific">Anguilla anguilla</name>
    <name type="common">European freshwater eel</name>
    <name type="synonym">Muraena anguilla</name>
    <dbReference type="NCBI Taxonomy" id="7936"/>
    <lineage>
        <taxon>Eukaryota</taxon>
        <taxon>Metazoa</taxon>
        <taxon>Chordata</taxon>
        <taxon>Craniata</taxon>
        <taxon>Vertebrata</taxon>
        <taxon>Euteleostomi</taxon>
        <taxon>Actinopterygii</taxon>
        <taxon>Neopterygii</taxon>
        <taxon>Teleostei</taxon>
        <taxon>Anguilliformes</taxon>
        <taxon>Anguillidae</taxon>
        <taxon>Anguilla</taxon>
    </lineage>
</organism>
<evidence type="ECO:0000313" key="1">
    <source>
        <dbReference type="EMBL" id="JAH89219.1"/>
    </source>
</evidence>
<dbReference type="AlphaFoldDB" id="A0A0E9WFN4"/>